<evidence type="ECO:0000313" key="2">
    <source>
        <dbReference type="EnsemblPlants" id="PAC:32929048.CDS.1"/>
    </source>
</evidence>
<dbReference type="EMBL" id="ABEU02000015">
    <property type="protein sequence ID" value="PNR39929.1"/>
    <property type="molecule type" value="Genomic_DNA"/>
</dbReference>
<proteinExistence type="predicted"/>
<keyword evidence="3" id="KW-1185">Reference proteome</keyword>
<dbReference type="Gramene" id="Pp3c15_24928V3.1">
    <property type="protein sequence ID" value="PAC:32929048.CDS.1"/>
    <property type="gene ID" value="Pp3c15_24928"/>
</dbReference>
<reference evidence="1 3" key="2">
    <citation type="journal article" date="2018" name="Plant J.">
        <title>The Physcomitrella patens chromosome-scale assembly reveals moss genome structure and evolution.</title>
        <authorList>
            <person name="Lang D."/>
            <person name="Ullrich K.K."/>
            <person name="Murat F."/>
            <person name="Fuchs J."/>
            <person name="Jenkins J."/>
            <person name="Haas F.B."/>
            <person name="Piednoel M."/>
            <person name="Gundlach H."/>
            <person name="Van Bel M."/>
            <person name="Meyberg R."/>
            <person name="Vives C."/>
            <person name="Morata J."/>
            <person name="Symeonidi A."/>
            <person name="Hiss M."/>
            <person name="Muchero W."/>
            <person name="Kamisugi Y."/>
            <person name="Saleh O."/>
            <person name="Blanc G."/>
            <person name="Decker E.L."/>
            <person name="van Gessel N."/>
            <person name="Grimwood J."/>
            <person name="Hayes R.D."/>
            <person name="Graham S.W."/>
            <person name="Gunter L.E."/>
            <person name="McDaniel S.F."/>
            <person name="Hoernstein S.N.W."/>
            <person name="Larsson A."/>
            <person name="Li F.W."/>
            <person name="Perroud P.F."/>
            <person name="Phillips J."/>
            <person name="Ranjan P."/>
            <person name="Rokshar D.S."/>
            <person name="Rothfels C.J."/>
            <person name="Schneider L."/>
            <person name="Shu S."/>
            <person name="Stevenson D.W."/>
            <person name="Thummler F."/>
            <person name="Tillich M."/>
            <person name="Villarreal Aguilar J.C."/>
            <person name="Widiez T."/>
            <person name="Wong G.K."/>
            <person name="Wymore A."/>
            <person name="Zhang Y."/>
            <person name="Zimmer A.D."/>
            <person name="Quatrano R.S."/>
            <person name="Mayer K.F.X."/>
            <person name="Goodstein D."/>
            <person name="Casacuberta J.M."/>
            <person name="Vandepoele K."/>
            <person name="Reski R."/>
            <person name="Cuming A.C."/>
            <person name="Tuskan G.A."/>
            <person name="Maumus F."/>
            <person name="Salse J."/>
            <person name="Schmutz J."/>
            <person name="Rensing S.A."/>
        </authorList>
    </citation>
    <scope>NUCLEOTIDE SEQUENCE [LARGE SCALE GENOMIC DNA]</scope>
    <source>
        <strain evidence="2 3">cv. Gransden 2004</strain>
    </source>
</reference>
<name>A0A2K1JEI6_PHYPA</name>
<accession>A0A2K1JEI6</accession>
<reference evidence="1 3" key="1">
    <citation type="journal article" date="2008" name="Science">
        <title>The Physcomitrella genome reveals evolutionary insights into the conquest of land by plants.</title>
        <authorList>
            <person name="Rensing S."/>
            <person name="Lang D."/>
            <person name="Zimmer A."/>
            <person name="Terry A."/>
            <person name="Salamov A."/>
            <person name="Shapiro H."/>
            <person name="Nishiyama T."/>
            <person name="Perroud P.-F."/>
            <person name="Lindquist E."/>
            <person name="Kamisugi Y."/>
            <person name="Tanahashi T."/>
            <person name="Sakakibara K."/>
            <person name="Fujita T."/>
            <person name="Oishi K."/>
            <person name="Shin-I T."/>
            <person name="Kuroki Y."/>
            <person name="Toyoda A."/>
            <person name="Suzuki Y."/>
            <person name="Hashimoto A."/>
            <person name="Yamaguchi K."/>
            <person name="Sugano A."/>
            <person name="Kohara Y."/>
            <person name="Fujiyama A."/>
            <person name="Anterola A."/>
            <person name="Aoki S."/>
            <person name="Ashton N."/>
            <person name="Barbazuk W.B."/>
            <person name="Barker E."/>
            <person name="Bennetzen J."/>
            <person name="Bezanilla M."/>
            <person name="Blankenship R."/>
            <person name="Cho S.H."/>
            <person name="Dutcher S."/>
            <person name="Estelle M."/>
            <person name="Fawcett J.A."/>
            <person name="Gundlach H."/>
            <person name="Hanada K."/>
            <person name="Heyl A."/>
            <person name="Hicks K.A."/>
            <person name="Hugh J."/>
            <person name="Lohr M."/>
            <person name="Mayer K."/>
            <person name="Melkozernov A."/>
            <person name="Murata T."/>
            <person name="Nelson D."/>
            <person name="Pils B."/>
            <person name="Prigge M."/>
            <person name="Reiss B."/>
            <person name="Renner T."/>
            <person name="Rombauts S."/>
            <person name="Rushton P."/>
            <person name="Sanderfoot A."/>
            <person name="Schween G."/>
            <person name="Shiu S.-H."/>
            <person name="Stueber K."/>
            <person name="Theodoulou F.L."/>
            <person name="Tu H."/>
            <person name="Van de Peer Y."/>
            <person name="Verrier P.J."/>
            <person name="Waters E."/>
            <person name="Wood A."/>
            <person name="Yang L."/>
            <person name="Cove D."/>
            <person name="Cuming A."/>
            <person name="Hasebe M."/>
            <person name="Lucas S."/>
            <person name="Mishler D.B."/>
            <person name="Reski R."/>
            <person name="Grigoriev I."/>
            <person name="Quatrano R.S."/>
            <person name="Boore J.L."/>
        </authorList>
    </citation>
    <scope>NUCLEOTIDE SEQUENCE [LARGE SCALE GENOMIC DNA]</scope>
    <source>
        <strain evidence="2 3">cv. Gransden 2004</strain>
    </source>
</reference>
<evidence type="ECO:0000313" key="3">
    <source>
        <dbReference type="Proteomes" id="UP000006727"/>
    </source>
</evidence>
<dbReference type="InParanoid" id="A0A2K1JEI6"/>
<sequence length="108" mass="12248">MMDLVFPGDDVALAVEDFPLLSVSVTVADKCLCGCEWTIIPHSFNIGFIANDGVRRRYILKKKDFCITFKACKTISLRDKARYTSKEVQNKHSADDRVGNAFHLRHPM</sequence>
<organism evidence="1">
    <name type="scientific">Physcomitrium patens</name>
    <name type="common">Spreading-leaved earth moss</name>
    <name type="synonym">Physcomitrella patens</name>
    <dbReference type="NCBI Taxonomy" id="3218"/>
    <lineage>
        <taxon>Eukaryota</taxon>
        <taxon>Viridiplantae</taxon>
        <taxon>Streptophyta</taxon>
        <taxon>Embryophyta</taxon>
        <taxon>Bryophyta</taxon>
        <taxon>Bryophytina</taxon>
        <taxon>Bryopsida</taxon>
        <taxon>Funariidae</taxon>
        <taxon>Funariales</taxon>
        <taxon>Funariaceae</taxon>
        <taxon>Physcomitrium</taxon>
    </lineage>
</organism>
<reference evidence="2" key="3">
    <citation type="submission" date="2020-12" db="UniProtKB">
        <authorList>
            <consortium name="EnsemblPlants"/>
        </authorList>
    </citation>
    <scope>IDENTIFICATION</scope>
</reference>
<evidence type="ECO:0000313" key="1">
    <source>
        <dbReference type="EMBL" id="PNR39929.1"/>
    </source>
</evidence>
<protein>
    <submittedName>
        <fullName evidence="1 2">Uncharacterized protein</fullName>
    </submittedName>
</protein>
<dbReference type="EnsemblPlants" id="Pp3c15_24928V3.1">
    <property type="protein sequence ID" value="PAC:32929048.CDS.1"/>
    <property type="gene ID" value="Pp3c15_24928"/>
</dbReference>
<dbReference type="AlphaFoldDB" id="A0A2K1JEI6"/>
<dbReference type="Proteomes" id="UP000006727">
    <property type="component" value="Chromosome 15"/>
</dbReference>
<gene>
    <name evidence="1" type="ORF">PHYPA_020209</name>
</gene>